<comment type="caution">
    <text evidence="1">The sequence shown here is derived from an EMBL/GenBank/DDBJ whole genome shotgun (WGS) entry which is preliminary data.</text>
</comment>
<sequence>MKKSKVIDSYYNYCLNGWLPEASKKYISVLNKESAFQEKILSMFVYATGQSSEEYCHIENEKREKSIVLNDIAKSSELKNSVLVLKGLSVERFYHESASRFAFDADLVVLEDHLPLLDALLIKHGYDIYFSTIWIKDVVTEKVYKSFRYTKGKDDDRGFEIHVDHYPIDDNGSRILLQSLYSGCYNTILRGTYVNVVSDLNSILIILIQIYNKDYLTIRDFVDLLILLENSDFKACEHIVRTLISSHGLGPAIAKLRQYIEANEIDVSKYPSGADIVKMVSWELSTPDVPQFDKKCVALISDDPTAKSRELFDRGTPTRFYRLFKNEKVDESNSFKMETNIGCFYGQVTGDFVVYE</sequence>
<dbReference type="GeneID" id="48848676"/>
<evidence type="ECO:0000313" key="1">
    <source>
        <dbReference type="EMBL" id="NDL37913.1"/>
    </source>
</evidence>
<name>A0A6L9JGN4_PHOLM</name>
<dbReference type="EMBL" id="WSFA01000006">
    <property type="protein sequence ID" value="NDL37913.1"/>
    <property type="molecule type" value="Genomic_DNA"/>
</dbReference>
<protein>
    <submittedName>
        <fullName evidence="1">Uncharacterized protein</fullName>
    </submittedName>
</protein>
<dbReference type="Pfam" id="PF14907">
    <property type="entry name" value="NTP_transf_5"/>
    <property type="match status" value="1"/>
</dbReference>
<dbReference type="AlphaFoldDB" id="A0A6L9JGN4"/>
<proteinExistence type="predicted"/>
<dbReference type="RefSeq" id="WP_011146640.1">
    <property type="nucleotide sequence ID" value="NZ_CAWPGE010000001.1"/>
</dbReference>
<dbReference type="Proteomes" id="UP000479300">
    <property type="component" value="Unassembled WGS sequence"/>
</dbReference>
<gene>
    <name evidence="1" type="ORF">GPY51_03695</name>
</gene>
<organism evidence="1 2">
    <name type="scientific">Photorhabdus laumondii subsp. laumondii</name>
    <name type="common">Photorhabdus luminescens subsp. laumondii</name>
    <dbReference type="NCBI Taxonomy" id="141679"/>
    <lineage>
        <taxon>Bacteria</taxon>
        <taxon>Pseudomonadati</taxon>
        <taxon>Pseudomonadota</taxon>
        <taxon>Gammaproteobacteria</taxon>
        <taxon>Enterobacterales</taxon>
        <taxon>Morganellaceae</taxon>
        <taxon>Photorhabdus</taxon>
    </lineage>
</organism>
<evidence type="ECO:0000313" key="2">
    <source>
        <dbReference type="Proteomes" id="UP000479300"/>
    </source>
</evidence>
<reference evidence="1 2" key="1">
    <citation type="submission" date="2019-12" db="EMBL/GenBank/DDBJ databases">
        <title>Engineering Photorhabdus to improve their lethality against agricultural pests.</title>
        <authorList>
            <person name="Machado R.A.R."/>
        </authorList>
    </citation>
    <scope>NUCLEOTIDE SEQUENCE [LARGE SCALE GENOMIC DNA]</scope>
    <source>
        <strain evidence="1 2">EN01</strain>
    </source>
</reference>
<accession>A0A6L9JGN4</accession>
<dbReference type="InterPro" id="IPR039498">
    <property type="entry name" value="NTP_transf_5"/>
</dbReference>
<dbReference type="KEGG" id="plum:A4R40_12000"/>